<organism evidence="1 2">
    <name type="scientific">Plakobranchus ocellatus</name>
    <dbReference type="NCBI Taxonomy" id="259542"/>
    <lineage>
        <taxon>Eukaryota</taxon>
        <taxon>Metazoa</taxon>
        <taxon>Spiralia</taxon>
        <taxon>Lophotrochozoa</taxon>
        <taxon>Mollusca</taxon>
        <taxon>Gastropoda</taxon>
        <taxon>Heterobranchia</taxon>
        <taxon>Euthyneura</taxon>
        <taxon>Panpulmonata</taxon>
        <taxon>Sacoglossa</taxon>
        <taxon>Placobranchoidea</taxon>
        <taxon>Plakobranchidae</taxon>
        <taxon>Plakobranchus</taxon>
    </lineage>
</organism>
<reference evidence="1 2" key="1">
    <citation type="journal article" date="2021" name="Elife">
        <title>Chloroplast acquisition without the gene transfer in kleptoplastic sea slugs, Plakobranchus ocellatus.</title>
        <authorList>
            <person name="Maeda T."/>
            <person name="Takahashi S."/>
            <person name="Yoshida T."/>
            <person name="Shimamura S."/>
            <person name="Takaki Y."/>
            <person name="Nagai Y."/>
            <person name="Toyoda A."/>
            <person name="Suzuki Y."/>
            <person name="Arimoto A."/>
            <person name="Ishii H."/>
            <person name="Satoh N."/>
            <person name="Nishiyama T."/>
            <person name="Hasebe M."/>
            <person name="Maruyama T."/>
            <person name="Minagawa J."/>
            <person name="Obokata J."/>
            <person name="Shigenobu S."/>
        </authorList>
    </citation>
    <scope>NUCLEOTIDE SEQUENCE [LARGE SCALE GENOMIC DNA]</scope>
</reference>
<proteinExistence type="predicted"/>
<evidence type="ECO:0000313" key="2">
    <source>
        <dbReference type="Proteomes" id="UP000735302"/>
    </source>
</evidence>
<dbReference type="InterPro" id="IPR043128">
    <property type="entry name" value="Rev_trsase/Diguanyl_cyclase"/>
</dbReference>
<comment type="caution">
    <text evidence="1">The sequence shown here is derived from an EMBL/GenBank/DDBJ whole genome shotgun (WGS) entry which is preliminary data.</text>
</comment>
<dbReference type="PANTHER" id="PTHR37984:SF5">
    <property type="entry name" value="PROTEIN NYNRIN-LIKE"/>
    <property type="match status" value="1"/>
</dbReference>
<dbReference type="SUPFAM" id="SSF56672">
    <property type="entry name" value="DNA/RNA polymerases"/>
    <property type="match status" value="1"/>
</dbReference>
<name>A0AAV4DGY9_9GAST</name>
<accession>A0AAV4DGY9</accession>
<dbReference type="PANTHER" id="PTHR37984">
    <property type="entry name" value="PROTEIN CBG26694"/>
    <property type="match status" value="1"/>
</dbReference>
<dbReference type="InterPro" id="IPR050951">
    <property type="entry name" value="Retrovirus_Pol_polyprotein"/>
</dbReference>
<dbReference type="EMBL" id="BLXT01007857">
    <property type="protein sequence ID" value="GFO43235.1"/>
    <property type="molecule type" value="Genomic_DNA"/>
</dbReference>
<dbReference type="Gene3D" id="3.30.70.270">
    <property type="match status" value="1"/>
</dbReference>
<sequence>MSSRPFLHTVHLLSGKHFIPITAEVDTGAQISGITEATYRRHFAHIPLLPAATLRNFDNTVLTCLSLGRFLTQVKDNNRRVCAGLCVLPPRCSTVIGQKLISALGLQIDRSTMEIRAVTHDSVDIAQEYPHLLSNELGTFPDYQHEILLTDDAVRQQRIFAFSLSHDTRKSLRKSRTWMTLGFGKKAMDRSSWVHQMVTVPKPNGYYRITTDLSPLNRYVVPEHFPLSNPNDLFLELRGATFFTKLVGTRQPPSHHNMGSPGPTSIQRPPMGFKNSASVFQRFLSQTLDDCPGTIAHIDDILIF</sequence>
<dbReference type="Proteomes" id="UP000735302">
    <property type="component" value="Unassembled WGS sequence"/>
</dbReference>
<dbReference type="Gene3D" id="3.10.10.10">
    <property type="entry name" value="HIV Type 1 Reverse Transcriptase, subunit A, domain 1"/>
    <property type="match status" value="1"/>
</dbReference>
<protein>
    <submittedName>
        <fullName evidence="1">Pol polyprotein</fullName>
    </submittedName>
</protein>
<dbReference type="AlphaFoldDB" id="A0AAV4DGY9"/>
<gene>
    <name evidence="1" type="ORF">PoB_006974000</name>
</gene>
<evidence type="ECO:0000313" key="1">
    <source>
        <dbReference type="EMBL" id="GFO43235.1"/>
    </source>
</evidence>
<dbReference type="InterPro" id="IPR043502">
    <property type="entry name" value="DNA/RNA_pol_sf"/>
</dbReference>
<keyword evidence="2" id="KW-1185">Reference proteome</keyword>